<dbReference type="SUPFAM" id="SSF90123">
    <property type="entry name" value="ABC transporter transmembrane region"/>
    <property type="match status" value="1"/>
</dbReference>
<dbReference type="GO" id="GO:0005886">
    <property type="term" value="C:plasma membrane"/>
    <property type="evidence" value="ECO:0007669"/>
    <property type="project" value="UniProtKB-SubCell"/>
</dbReference>
<organism evidence="11 12">
    <name type="scientific">Shimazuella alba</name>
    <dbReference type="NCBI Taxonomy" id="2690964"/>
    <lineage>
        <taxon>Bacteria</taxon>
        <taxon>Bacillati</taxon>
        <taxon>Bacillota</taxon>
        <taxon>Bacilli</taxon>
        <taxon>Bacillales</taxon>
        <taxon>Thermoactinomycetaceae</taxon>
        <taxon>Shimazuella</taxon>
    </lineage>
</organism>
<proteinExistence type="inferred from homology"/>
<dbReference type="InterPro" id="IPR039421">
    <property type="entry name" value="Type_1_exporter"/>
</dbReference>
<feature type="domain" description="ABC transmembrane type-1" evidence="10">
    <location>
        <begin position="32"/>
        <end position="311"/>
    </location>
</feature>
<evidence type="ECO:0000256" key="8">
    <source>
        <dbReference type="SAM" id="Phobius"/>
    </source>
</evidence>
<evidence type="ECO:0000313" key="12">
    <source>
        <dbReference type="Proteomes" id="UP000430692"/>
    </source>
</evidence>
<dbReference type="SMART" id="SM00382">
    <property type="entry name" value="AAA"/>
    <property type="match status" value="1"/>
</dbReference>
<dbReference type="SUPFAM" id="SSF52540">
    <property type="entry name" value="P-loop containing nucleoside triphosphate hydrolases"/>
    <property type="match status" value="1"/>
</dbReference>
<feature type="transmembrane region" description="Helical" evidence="8">
    <location>
        <begin position="170"/>
        <end position="187"/>
    </location>
</feature>
<keyword evidence="12" id="KW-1185">Reference proteome</keyword>
<sequence length="588" mass="65039">MKEKETSSSSKTQWKKFLNLIQLNKLPKSLIVLVLGLSLISTIAGLIVPWFTKDAVNVMTTGSLTISTVLLLVGAILIQAVMSSFATYNLAYLGGIVVANLRKKIWAKTLMLPIPYFDKNQSGETVSRINNDTQIIRELISNQLVSMFTGVVSLVGSLCILFYLDWSMTLVMLIAIPIIVFVMRPIGMKMRGVSKGIQEKTAVFTSLLTQVVSEIRLVKAYTAEPVEQKQGEKEIDHLFQYGLKESKIIAILQPLTGLIMMSMLVMIIGYGGMRVASGDLTAGELVAFILYLFQIIIPVTTMTQFFVGLQKAMGATERIAEILDNETEGMDQKEQTAKVNPQLPIHVENLSFAYEGKETILHNLNFTIEPGKVTALVGPSGSGKTTFFSLMERFYTPTSGVIRLGEHSIPEFSLRDWRMGISYVSQESPLLAGTIRDNICYAMTREVSEEELLRAAKLAYADEFILDLPDGFETEVGERGIKLSGGQRQRIAIARAILHDPKILMLDEATSNLDSASEQVVQEALQNLMKDRTTLVIAHRLSTVVDADQIVVLEKGKLTGTGTHEELLASNALYQQLVQQQFKVELAS</sequence>
<dbReference type="Gene3D" id="3.40.50.300">
    <property type="entry name" value="P-loop containing nucleotide triphosphate hydrolases"/>
    <property type="match status" value="1"/>
</dbReference>
<dbReference type="InterPro" id="IPR036640">
    <property type="entry name" value="ABC1_TM_sf"/>
</dbReference>
<evidence type="ECO:0000256" key="1">
    <source>
        <dbReference type="ARBA" id="ARBA00004651"/>
    </source>
</evidence>
<evidence type="ECO:0000256" key="4">
    <source>
        <dbReference type="ARBA" id="ARBA00022741"/>
    </source>
</evidence>
<dbReference type="InterPro" id="IPR003593">
    <property type="entry name" value="AAA+_ATPase"/>
</dbReference>
<feature type="transmembrane region" description="Helical" evidence="8">
    <location>
        <begin position="248"/>
        <end position="273"/>
    </location>
</feature>
<keyword evidence="5 11" id="KW-0067">ATP-binding</keyword>
<feature type="transmembrane region" description="Helical" evidence="8">
    <location>
        <begin position="71"/>
        <end position="101"/>
    </location>
</feature>
<feature type="transmembrane region" description="Helical" evidence="8">
    <location>
        <begin position="144"/>
        <end position="164"/>
    </location>
</feature>
<dbReference type="InterPro" id="IPR003439">
    <property type="entry name" value="ABC_transporter-like_ATP-bd"/>
</dbReference>
<dbReference type="RefSeq" id="WP_160801825.1">
    <property type="nucleotide sequence ID" value="NZ_WUUL01000007.1"/>
</dbReference>
<dbReference type="InterPro" id="IPR017871">
    <property type="entry name" value="ABC_transporter-like_CS"/>
</dbReference>
<dbReference type="PANTHER" id="PTHR43394:SF1">
    <property type="entry name" value="ATP-BINDING CASSETTE SUB-FAMILY B MEMBER 10, MITOCHONDRIAL"/>
    <property type="match status" value="1"/>
</dbReference>
<feature type="domain" description="ABC transporter" evidence="9">
    <location>
        <begin position="345"/>
        <end position="580"/>
    </location>
</feature>
<evidence type="ECO:0000256" key="2">
    <source>
        <dbReference type="ARBA" id="ARBA00005417"/>
    </source>
</evidence>
<dbReference type="PANTHER" id="PTHR43394">
    <property type="entry name" value="ATP-DEPENDENT PERMEASE MDL1, MITOCHONDRIAL"/>
    <property type="match status" value="1"/>
</dbReference>
<dbReference type="PROSITE" id="PS00211">
    <property type="entry name" value="ABC_TRANSPORTER_1"/>
    <property type="match status" value="1"/>
</dbReference>
<dbReference type="GO" id="GO:0016887">
    <property type="term" value="F:ATP hydrolysis activity"/>
    <property type="evidence" value="ECO:0007669"/>
    <property type="project" value="InterPro"/>
</dbReference>
<dbReference type="CDD" id="cd18551">
    <property type="entry name" value="ABC_6TM_LmrA_like"/>
    <property type="match status" value="1"/>
</dbReference>
<keyword evidence="7 8" id="KW-0472">Membrane</keyword>
<evidence type="ECO:0000256" key="5">
    <source>
        <dbReference type="ARBA" id="ARBA00022840"/>
    </source>
</evidence>
<dbReference type="Pfam" id="PF00005">
    <property type="entry name" value="ABC_tran"/>
    <property type="match status" value="1"/>
</dbReference>
<comment type="subcellular location">
    <subcellularLocation>
        <location evidence="1">Cell membrane</location>
        <topology evidence="1">Multi-pass membrane protein</topology>
    </subcellularLocation>
</comment>
<protein>
    <submittedName>
        <fullName evidence="11">ATP-binding cassette domain-containing protein</fullName>
    </submittedName>
</protein>
<feature type="transmembrane region" description="Helical" evidence="8">
    <location>
        <begin position="285"/>
        <end position="309"/>
    </location>
</feature>
<dbReference type="Proteomes" id="UP000430692">
    <property type="component" value="Unassembled WGS sequence"/>
</dbReference>
<evidence type="ECO:0000259" key="10">
    <source>
        <dbReference type="PROSITE" id="PS50929"/>
    </source>
</evidence>
<comment type="similarity">
    <text evidence="2">Belongs to the ABC transporter superfamily.</text>
</comment>
<feature type="transmembrane region" description="Helical" evidence="8">
    <location>
        <begin position="30"/>
        <end position="51"/>
    </location>
</feature>
<gene>
    <name evidence="11" type="ORF">GSM42_12240</name>
</gene>
<evidence type="ECO:0000313" key="11">
    <source>
        <dbReference type="EMBL" id="MXQ54469.1"/>
    </source>
</evidence>
<dbReference type="AlphaFoldDB" id="A0A6I4VRW7"/>
<reference evidence="11 12" key="1">
    <citation type="submission" date="2019-12" db="EMBL/GenBank/DDBJ databases">
        <title>Whole-genome analyses of novel actinobacteria.</title>
        <authorList>
            <person name="Sahin N."/>
            <person name="Saygin H."/>
        </authorList>
    </citation>
    <scope>NUCLEOTIDE SEQUENCE [LARGE SCALE GENOMIC DNA]</scope>
    <source>
        <strain evidence="11 12">KC615</strain>
    </source>
</reference>
<dbReference type="Gene3D" id="1.20.1560.10">
    <property type="entry name" value="ABC transporter type 1, transmembrane domain"/>
    <property type="match status" value="1"/>
</dbReference>
<evidence type="ECO:0000256" key="3">
    <source>
        <dbReference type="ARBA" id="ARBA00022692"/>
    </source>
</evidence>
<dbReference type="PROSITE" id="PS50929">
    <property type="entry name" value="ABC_TM1F"/>
    <property type="match status" value="1"/>
</dbReference>
<dbReference type="Pfam" id="PF00664">
    <property type="entry name" value="ABC_membrane"/>
    <property type="match status" value="1"/>
</dbReference>
<accession>A0A6I4VRW7</accession>
<keyword evidence="4" id="KW-0547">Nucleotide-binding</keyword>
<evidence type="ECO:0000256" key="6">
    <source>
        <dbReference type="ARBA" id="ARBA00022989"/>
    </source>
</evidence>
<dbReference type="GO" id="GO:0015421">
    <property type="term" value="F:ABC-type oligopeptide transporter activity"/>
    <property type="evidence" value="ECO:0007669"/>
    <property type="project" value="TreeGrafter"/>
</dbReference>
<dbReference type="InterPro" id="IPR027417">
    <property type="entry name" value="P-loop_NTPase"/>
</dbReference>
<evidence type="ECO:0000256" key="7">
    <source>
        <dbReference type="ARBA" id="ARBA00023136"/>
    </source>
</evidence>
<dbReference type="FunFam" id="3.40.50.300:FF:000218">
    <property type="entry name" value="Multidrug ABC transporter ATP-binding protein"/>
    <property type="match status" value="1"/>
</dbReference>
<dbReference type="InterPro" id="IPR011527">
    <property type="entry name" value="ABC1_TM_dom"/>
</dbReference>
<dbReference type="EMBL" id="WUUL01000007">
    <property type="protein sequence ID" value="MXQ54469.1"/>
    <property type="molecule type" value="Genomic_DNA"/>
</dbReference>
<dbReference type="PROSITE" id="PS50893">
    <property type="entry name" value="ABC_TRANSPORTER_2"/>
    <property type="match status" value="1"/>
</dbReference>
<keyword evidence="3 8" id="KW-0812">Transmembrane</keyword>
<dbReference type="GO" id="GO:0005524">
    <property type="term" value="F:ATP binding"/>
    <property type="evidence" value="ECO:0007669"/>
    <property type="project" value="UniProtKB-KW"/>
</dbReference>
<evidence type="ECO:0000259" key="9">
    <source>
        <dbReference type="PROSITE" id="PS50893"/>
    </source>
</evidence>
<comment type="caution">
    <text evidence="11">The sequence shown here is derived from an EMBL/GenBank/DDBJ whole genome shotgun (WGS) entry which is preliminary data.</text>
</comment>
<keyword evidence="6 8" id="KW-1133">Transmembrane helix</keyword>
<name>A0A6I4VRW7_9BACL</name>